<name>A0A0B2R874_GLYSO</name>
<dbReference type="AlphaFoldDB" id="A0A0B2R874"/>
<proteinExistence type="predicted"/>
<dbReference type="Proteomes" id="UP000053555">
    <property type="component" value="Unassembled WGS sequence"/>
</dbReference>
<reference evidence="1" key="1">
    <citation type="submission" date="2014-07" db="EMBL/GenBank/DDBJ databases">
        <title>Identification of a novel salt tolerance gene in wild soybean by whole-genome sequencing.</title>
        <authorList>
            <person name="Lam H.-M."/>
            <person name="Qi X."/>
            <person name="Li M.-W."/>
            <person name="Liu X."/>
            <person name="Xie M."/>
            <person name="Ni M."/>
            <person name="Xu X."/>
        </authorList>
    </citation>
    <scope>NUCLEOTIDE SEQUENCE [LARGE SCALE GENOMIC DNA]</scope>
    <source>
        <tissue evidence="1">Root</tissue>
    </source>
</reference>
<accession>A0A0B2R874</accession>
<protein>
    <submittedName>
        <fullName evidence="1">Uncharacterized protein</fullName>
    </submittedName>
</protein>
<sequence length="85" mass="9595">MAPRRRPHSGQGSIRRNKNLVDSYSCHCTATGKGAETEKEVRFHIQRAREEGGSAAILGVQVWSILHARIIWQLENQGPDHREAH</sequence>
<dbReference type="EMBL" id="KN652845">
    <property type="protein sequence ID" value="KHN28339.1"/>
    <property type="molecule type" value="Genomic_DNA"/>
</dbReference>
<organism evidence="1">
    <name type="scientific">Glycine soja</name>
    <name type="common">Wild soybean</name>
    <dbReference type="NCBI Taxonomy" id="3848"/>
    <lineage>
        <taxon>Eukaryota</taxon>
        <taxon>Viridiplantae</taxon>
        <taxon>Streptophyta</taxon>
        <taxon>Embryophyta</taxon>
        <taxon>Tracheophyta</taxon>
        <taxon>Spermatophyta</taxon>
        <taxon>Magnoliopsida</taxon>
        <taxon>eudicotyledons</taxon>
        <taxon>Gunneridae</taxon>
        <taxon>Pentapetalae</taxon>
        <taxon>rosids</taxon>
        <taxon>fabids</taxon>
        <taxon>Fabales</taxon>
        <taxon>Fabaceae</taxon>
        <taxon>Papilionoideae</taxon>
        <taxon>50 kb inversion clade</taxon>
        <taxon>NPAAA clade</taxon>
        <taxon>indigoferoid/millettioid clade</taxon>
        <taxon>Phaseoleae</taxon>
        <taxon>Glycine</taxon>
        <taxon>Glycine subgen. Soja</taxon>
    </lineage>
</organism>
<evidence type="ECO:0000313" key="1">
    <source>
        <dbReference type="EMBL" id="KHN28339.1"/>
    </source>
</evidence>
<gene>
    <name evidence="1" type="ORF">glysoja_029600</name>
</gene>